<dbReference type="InterPro" id="IPR020472">
    <property type="entry name" value="WD40_PAC1"/>
</dbReference>
<dbReference type="PROSITE" id="PS50082">
    <property type="entry name" value="WD_REPEATS_2"/>
    <property type="match status" value="3"/>
</dbReference>
<dbReference type="InterPro" id="IPR036322">
    <property type="entry name" value="WD40_repeat_dom_sf"/>
</dbReference>
<gene>
    <name evidence="6" type="ORF">GTA08_BOTSDO13103</name>
</gene>
<evidence type="ECO:0000256" key="3">
    <source>
        <dbReference type="PROSITE-ProRule" id="PRU00221"/>
    </source>
</evidence>
<dbReference type="Gene3D" id="3.40.50.300">
    <property type="entry name" value="P-loop containing nucleotide triphosphate hydrolases"/>
    <property type="match status" value="1"/>
</dbReference>
<comment type="caution">
    <text evidence="6">The sequence shown here is derived from an EMBL/GenBank/DDBJ whole genome shotgun (WGS) entry which is preliminary data.</text>
</comment>
<keyword evidence="7" id="KW-1185">Reference proteome</keyword>
<evidence type="ECO:0000259" key="5">
    <source>
        <dbReference type="PROSITE" id="PS50837"/>
    </source>
</evidence>
<dbReference type="OrthoDB" id="538223at2759"/>
<feature type="region of interest" description="Disordered" evidence="4">
    <location>
        <begin position="227"/>
        <end position="359"/>
    </location>
</feature>
<dbReference type="Gene3D" id="2.130.10.10">
    <property type="entry name" value="YVTN repeat-like/Quinoprotein amine dehydrogenase"/>
    <property type="match status" value="2"/>
</dbReference>
<dbReference type="SUPFAM" id="SSF50978">
    <property type="entry name" value="WD40 repeat-like"/>
    <property type="match status" value="1"/>
</dbReference>
<sequence length="1779" mass="200091">MDSQVEEGCTHQFLVKWRDNQTGGVRFLGQLSGSPPEMGSLFLYFGYDRAGKRFLMNFHLQLKINAASKGVRNFLVPPVKDLEMEVANPLSEVNTAEYDPQAAREFQKAGMDSSSKTFRLLFSLKEPGYVTMPLQGFSKAISTKSKGLLLSLRSLSRAMDFEIYLPYSGEEHLKPFRDCSEMLRQEELEMPSVDYNAAYHGRAWGRNEWSVYHLEAEETLQAMWNPIVDDSPPSYEEAVQSSSPSSPGALRSKSDRRGIQVEGQSKAVIPEKHVTSPALPDSGTCVFTAAGEQRGRGGRKRKAEAVPLGDRCSEHVVHPRTQWDGEKPTQSSVGQPTAPVSQRAPSGFQSASIPQNSVINGGPNRRFFDDVQYNCFRDAVAWLKAAWYVQSDAHEAFLPELGMLAQAAREHDLVRYEHTRVDCMYMLCQRERNSGSSTPVHGKLSVDDRVWHIIDFVNREVGAGSDIHLGCLSTAESSSAKLMFCIDSSADHILIHFYLPIKARPSNPKSVKHIHLIIPVEDLRLAVDLVAVRDTPIHTRRQLERDGMSLDSLVVYTSFEVGRPAYTVMPLGSRPAQTRVVGPPGQLLRHLRSLTESQALDAFLSFGTVSSQLEAVSNDLRQGIIKTPLVDLDAMYARGIRGSINAWAHYVCDEADLPAAAWNPFIDIDPPPHDDVVSHGQKDGEPNNTHQAIPHISDDYEKLEWRRGHLLFHLSYAFLHLGLRLLRHLKRAGQPFDTLILGTLLHQGLALFGKRFVLPGETAKLPSLSLSVLLVPSTTLRETMRLLQHNNDGKFHLTNDLGVDAIPRYAILSHTWGPDAEEVTFEDMKNSSGENKPGYKKLQFCGEQARRDGLQHFWIDTCCINKADKYELSQAINSMYHWYRNAARCYIYLSDVSTAETDKELELWRWESDLRKSRWFTRGWTLQELLAPGSAEFFSQKWKNLGDRVSLRQYIREITGIPDEALQGGPLTQFSIEERLSWNKDRHTKLEEDKAYSLLGIFGVYISPNYGEGAAKARERLEKEINKSNECIKDLCVTDPRKDKKRIEETKGGLLEGSCRWIFDNADFRQWQDGEHSRLLWIKGDPGKGKTMLLCGIVDELKSKARTDLLSFFFCQATDSRINSATAVLRGLLYLLAKQHPSLISYVRKEYDSTGEKLFTDTNAWIAMSDIFTNILNDAKLEKNNSSVSSRVKWIVSSRNWPSIEESLQQAGHKMKLSLELNAESVSAAVETFIKHKVSRLEKQKKYKKEIRDTVLHHLTSNANDTFLWVALVCQRLEKVLNFQVMRELKAFPPGLDSLYDRMMQQIRESPAPDVSTLVEQLDNDQESMQEIIGLCGSFLTLREETVYFVHQSAKDFLLRRPSEETSKGAFDEIFPSGTSDIHYDIFRASLQTMSETLQRDMYNLKELGYPANNVDKPDPDPLEASRYACSYWIDHLHESHPKSSSDHATALQDGGPVDIFLTQKYLYWLESLGLCKEMSKGVDSMAKLEMLVQKTLNAVELSHFVKDARRFIMYHKGVIEHSPLQAYASALLFSPTGSLVRRLFKKEEPKWAMIRPGVGDAWSACLQTLEGHSSYVWSVAFSHDSTRLASASVDNTVKIWDTGSGACLQTLEGHSNYVQSVAFSHDSTRLASASWDNTVKIWDAGSGACLQTLEGHSDEVRSVAFSPDSTRLASASDDNTIKIWDASGASSGACLQALEIGKPLERISFDTTGSYLHTEIGAITITTPPLSQTADDTKPQYQGAGDVMWTNVDLSHIVGVYMLKSLRYLKGPAYYIFR</sequence>
<dbReference type="InterPro" id="IPR015943">
    <property type="entry name" value="WD40/YVTN_repeat-like_dom_sf"/>
</dbReference>
<dbReference type="InterPro" id="IPR007111">
    <property type="entry name" value="NACHT_NTPase"/>
</dbReference>
<name>A0A8H4NDP9_9PEZI</name>
<feature type="repeat" description="WD" evidence="3">
    <location>
        <begin position="1612"/>
        <end position="1653"/>
    </location>
</feature>
<dbReference type="InterPro" id="IPR056884">
    <property type="entry name" value="NPHP3-like_N"/>
</dbReference>
<evidence type="ECO:0000313" key="7">
    <source>
        <dbReference type="Proteomes" id="UP000572817"/>
    </source>
</evidence>
<dbReference type="PANTHER" id="PTHR10622">
    <property type="entry name" value="HET DOMAIN-CONTAINING PROTEIN"/>
    <property type="match status" value="1"/>
</dbReference>
<evidence type="ECO:0000313" key="6">
    <source>
        <dbReference type="EMBL" id="KAF4311397.1"/>
    </source>
</evidence>
<keyword evidence="2" id="KW-0677">Repeat</keyword>
<dbReference type="InterPro" id="IPR010730">
    <property type="entry name" value="HET"/>
</dbReference>
<dbReference type="CDD" id="cd00200">
    <property type="entry name" value="WD40"/>
    <property type="match status" value="1"/>
</dbReference>
<feature type="compositionally biased region" description="Basic and acidic residues" evidence="4">
    <location>
        <begin position="311"/>
        <end position="327"/>
    </location>
</feature>
<dbReference type="PROSITE" id="PS50294">
    <property type="entry name" value="WD_REPEATS_REGION"/>
    <property type="match status" value="3"/>
</dbReference>
<organism evidence="6 7">
    <name type="scientific">Botryosphaeria dothidea</name>
    <dbReference type="NCBI Taxonomy" id="55169"/>
    <lineage>
        <taxon>Eukaryota</taxon>
        <taxon>Fungi</taxon>
        <taxon>Dikarya</taxon>
        <taxon>Ascomycota</taxon>
        <taxon>Pezizomycotina</taxon>
        <taxon>Dothideomycetes</taxon>
        <taxon>Dothideomycetes incertae sedis</taxon>
        <taxon>Botryosphaeriales</taxon>
        <taxon>Botryosphaeriaceae</taxon>
        <taxon>Botryosphaeria</taxon>
    </lineage>
</organism>
<evidence type="ECO:0000256" key="1">
    <source>
        <dbReference type="ARBA" id="ARBA00022574"/>
    </source>
</evidence>
<dbReference type="PRINTS" id="PR00320">
    <property type="entry name" value="GPROTEINBRPT"/>
</dbReference>
<dbReference type="InterPro" id="IPR027417">
    <property type="entry name" value="P-loop_NTPase"/>
</dbReference>
<dbReference type="EMBL" id="WWBZ02000010">
    <property type="protein sequence ID" value="KAF4311397.1"/>
    <property type="molecule type" value="Genomic_DNA"/>
</dbReference>
<dbReference type="Proteomes" id="UP000572817">
    <property type="component" value="Unassembled WGS sequence"/>
</dbReference>
<accession>A0A8H4NDP9</accession>
<feature type="repeat" description="WD" evidence="3">
    <location>
        <begin position="1570"/>
        <end position="1611"/>
    </location>
</feature>
<dbReference type="PROSITE" id="PS50837">
    <property type="entry name" value="NACHT"/>
    <property type="match status" value="1"/>
</dbReference>
<dbReference type="PANTHER" id="PTHR10622:SF13">
    <property type="entry name" value="NACHT DOMAIN-CONTAINING PROTEIN"/>
    <property type="match status" value="1"/>
</dbReference>
<keyword evidence="1 3" id="KW-0853">WD repeat</keyword>
<reference evidence="6" key="1">
    <citation type="submission" date="2020-04" db="EMBL/GenBank/DDBJ databases">
        <title>Genome Assembly and Annotation of Botryosphaeria dothidea sdau 11-99, a Latent Pathogen of Apple Fruit Ring Rot in China.</title>
        <authorList>
            <person name="Yu C."/>
            <person name="Diao Y."/>
            <person name="Lu Q."/>
            <person name="Zhao J."/>
            <person name="Cui S."/>
            <person name="Peng C."/>
            <person name="He B."/>
            <person name="Liu H."/>
        </authorList>
    </citation>
    <scope>NUCLEOTIDE SEQUENCE [LARGE SCALE GENOMIC DNA]</scope>
    <source>
        <strain evidence="6">Sdau11-99</strain>
    </source>
</reference>
<dbReference type="Pfam" id="PF24883">
    <property type="entry name" value="NPHP3_N"/>
    <property type="match status" value="1"/>
</dbReference>
<dbReference type="InterPro" id="IPR001680">
    <property type="entry name" value="WD40_rpt"/>
</dbReference>
<evidence type="ECO:0000256" key="2">
    <source>
        <dbReference type="ARBA" id="ARBA00022737"/>
    </source>
</evidence>
<dbReference type="Pfam" id="PF06985">
    <property type="entry name" value="HET"/>
    <property type="match status" value="1"/>
</dbReference>
<dbReference type="SMART" id="SM00320">
    <property type="entry name" value="WD40"/>
    <property type="match status" value="3"/>
</dbReference>
<proteinExistence type="predicted"/>
<evidence type="ECO:0000256" key="4">
    <source>
        <dbReference type="SAM" id="MobiDB-lite"/>
    </source>
</evidence>
<protein>
    <recommendedName>
        <fullName evidence="5">NACHT domain-containing protein</fullName>
    </recommendedName>
</protein>
<feature type="repeat" description="WD" evidence="3">
    <location>
        <begin position="1654"/>
        <end position="1686"/>
    </location>
</feature>
<dbReference type="Pfam" id="PF00400">
    <property type="entry name" value="WD40"/>
    <property type="match status" value="3"/>
</dbReference>
<feature type="compositionally biased region" description="Polar residues" evidence="4">
    <location>
        <begin position="328"/>
        <end position="359"/>
    </location>
</feature>
<feature type="domain" description="NACHT" evidence="5">
    <location>
        <begin position="1078"/>
        <end position="1275"/>
    </location>
</feature>